<keyword evidence="4" id="KW-0297">G-protein coupled receptor</keyword>
<dbReference type="InterPro" id="IPR002455">
    <property type="entry name" value="GPCR3_GABA-B"/>
</dbReference>
<dbReference type="OrthoDB" id="2150267at2759"/>
<evidence type="ECO:0000256" key="5">
    <source>
        <dbReference type="ARBA" id="ARBA00023136"/>
    </source>
</evidence>
<comment type="caution">
    <text evidence="12">The sequence shown here is derived from an EMBL/GenBank/DDBJ whole genome shotgun (WGS) entry which is preliminary data.</text>
</comment>
<evidence type="ECO:0000256" key="1">
    <source>
        <dbReference type="ARBA" id="ARBA00004141"/>
    </source>
</evidence>
<dbReference type="AlphaFoldDB" id="A0A9N8EXL1"/>
<dbReference type="GO" id="GO:0038039">
    <property type="term" value="C:G protein-coupled receptor heterodimeric complex"/>
    <property type="evidence" value="ECO:0007669"/>
    <property type="project" value="TreeGrafter"/>
</dbReference>
<protein>
    <submittedName>
        <fullName evidence="12">Gamma-aminobutyric acid (GABA) B receptor</fullName>
    </submittedName>
</protein>
<comment type="subcellular location">
    <subcellularLocation>
        <location evidence="1">Membrane</location>
        <topology evidence="1">Multi-pass membrane protein</topology>
    </subcellularLocation>
</comment>
<feature type="transmembrane region" description="Helical" evidence="10">
    <location>
        <begin position="155"/>
        <end position="176"/>
    </location>
</feature>
<evidence type="ECO:0000256" key="2">
    <source>
        <dbReference type="ARBA" id="ARBA00022692"/>
    </source>
</evidence>
<proteinExistence type="predicted"/>
<feature type="domain" description="G-protein coupled receptors family 3 profile" evidence="11">
    <location>
        <begin position="151"/>
        <end position="358"/>
    </location>
</feature>
<feature type="transmembrane region" description="Helical" evidence="10">
    <location>
        <begin position="97"/>
        <end position="118"/>
    </location>
</feature>
<feature type="region of interest" description="Disordered" evidence="9">
    <location>
        <begin position="435"/>
        <end position="478"/>
    </location>
</feature>
<accession>A0A9N8EXL1</accession>
<evidence type="ECO:0000256" key="6">
    <source>
        <dbReference type="ARBA" id="ARBA00023170"/>
    </source>
</evidence>
<evidence type="ECO:0000256" key="8">
    <source>
        <dbReference type="ARBA" id="ARBA00023224"/>
    </source>
</evidence>
<keyword evidence="13" id="KW-1185">Reference proteome</keyword>
<dbReference type="Pfam" id="PF00003">
    <property type="entry name" value="7tm_3"/>
    <property type="match status" value="1"/>
</dbReference>
<dbReference type="GO" id="GO:0004965">
    <property type="term" value="F:G protein-coupled GABA receptor activity"/>
    <property type="evidence" value="ECO:0007669"/>
    <property type="project" value="InterPro"/>
</dbReference>
<keyword evidence="6 12" id="KW-0675">Receptor</keyword>
<organism evidence="12 13">
    <name type="scientific">Seminavis robusta</name>
    <dbReference type="NCBI Taxonomy" id="568900"/>
    <lineage>
        <taxon>Eukaryota</taxon>
        <taxon>Sar</taxon>
        <taxon>Stramenopiles</taxon>
        <taxon>Ochrophyta</taxon>
        <taxon>Bacillariophyta</taxon>
        <taxon>Bacillariophyceae</taxon>
        <taxon>Bacillariophycidae</taxon>
        <taxon>Naviculales</taxon>
        <taxon>Naviculaceae</taxon>
        <taxon>Seminavis</taxon>
    </lineage>
</organism>
<evidence type="ECO:0000256" key="10">
    <source>
        <dbReference type="SAM" id="Phobius"/>
    </source>
</evidence>
<reference evidence="12" key="1">
    <citation type="submission" date="2020-06" db="EMBL/GenBank/DDBJ databases">
        <authorList>
            <consortium name="Plant Systems Biology data submission"/>
        </authorList>
    </citation>
    <scope>NUCLEOTIDE SEQUENCE</scope>
    <source>
        <strain evidence="12">D6</strain>
    </source>
</reference>
<feature type="compositionally biased region" description="Basic and acidic residues" evidence="9">
    <location>
        <begin position="441"/>
        <end position="460"/>
    </location>
</feature>
<keyword evidence="3 10" id="KW-1133">Transmembrane helix</keyword>
<feature type="transmembrane region" description="Helical" evidence="10">
    <location>
        <begin position="284"/>
        <end position="308"/>
    </location>
</feature>
<keyword evidence="2 10" id="KW-0812">Transmembrane</keyword>
<dbReference type="CDD" id="cd15047">
    <property type="entry name" value="7tmC_GABA-B-like"/>
    <property type="match status" value="1"/>
</dbReference>
<evidence type="ECO:0000313" key="13">
    <source>
        <dbReference type="Proteomes" id="UP001153069"/>
    </source>
</evidence>
<sequence>MPTWEQRDCLLLSPCQRLYNGTCQPDGACVCPEPLTSLPTKGTSATCKEKIPIEDMGFINSGIVRVGYSMVAIQAGLSLFFLGWTWKHRNQSGVVRLSQPIFLGVIAVGALVMAMAIIPMATETGYRWQIEAGNPSEQTKVPNPDIRMVDAACMAWLWLVALGFVMIYAGLFAKLWRVKMLMNSAATMRRREITPRDVGYIMVIMLLLEGTILLVWQLVAPLQWQREIVLSDEHGYPLKSVGRCTSDHAGAFGAALAILNGGCLVYALVLAYSERNMPTQLSEGTWIALSVGSTFQILLLSIPTLVIAHDDTNASFFVRSTIIFLVSSTSTLLIFGPKFYRLHFAKAEEPSDRRGSTRISGLNFPNSSPMTSRYSSRISSRYSSARFSVANNFSNHPSGEFSISATELERELELPRKDDDDTCGSGFTRAVTTANGTLPERVSEEASIRDSIVEETKDAQDAPFGPDAEENVPCTEGV</sequence>
<feature type="transmembrane region" description="Helical" evidence="10">
    <location>
        <begin position="197"/>
        <end position="219"/>
    </location>
</feature>
<evidence type="ECO:0000256" key="4">
    <source>
        <dbReference type="ARBA" id="ARBA00023040"/>
    </source>
</evidence>
<dbReference type="EMBL" id="CAICTM010001907">
    <property type="protein sequence ID" value="CAB9526904.1"/>
    <property type="molecule type" value="Genomic_DNA"/>
</dbReference>
<dbReference type="PROSITE" id="PS50259">
    <property type="entry name" value="G_PROTEIN_RECEP_F3_4"/>
    <property type="match status" value="1"/>
</dbReference>
<evidence type="ECO:0000259" key="11">
    <source>
        <dbReference type="PROSITE" id="PS50259"/>
    </source>
</evidence>
<dbReference type="Proteomes" id="UP001153069">
    <property type="component" value="Unassembled WGS sequence"/>
</dbReference>
<feature type="transmembrane region" description="Helical" evidence="10">
    <location>
        <begin position="66"/>
        <end position="85"/>
    </location>
</feature>
<evidence type="ECO:0000256" key="7">
    <source>
        <dbReference type="ARBA" id="ARBA00023180"/>
    </source>
</evidence>
<keyword evidence="7" id="KW-0325">Glycoprotein</keyword>
<feature type="transmembrane region" description="Helical" evidence="10">
    <location>
        <begin position="249"/>
        <end position="272"/>
    </location>
</feature>
<feature type="transmembrane region" description="Helical" evidence="10">
    <location>
        <begin position="314"/>
        <end position="336"/>
    </location>
</feature>
<keyword evidence="5 10" id="KW-0472">Membrane</keyword>
<name>A0A9N8EXL1_9STRA</name>
<evidence type="ECO:0000256" key="3">
    <source>
        <dbReference type="ARBA" id="ARBA00022989"/>
    </source>
</evidence>
<evidence type="ECO:0000313" key="12">
    <source>
        <dbReference type="EMBL" id="CAB9526904.1"/>
    </source>
</evidence>
<dbReference type="InterPro" id="IPR017978">
    <property type="entry name" value="GPCR_3_C"/>
</dbReference>
<dbReference type="PANTHER" id="PTHR10519">
    <property type="entry name" value="GABA-B RECEPTOR"/>
    <property type="match status" value="1"/>
</dbReference>
<evidence type="ECO:0000256" key="9">
    <source>
        <dbReference type="SAM" id="MobiDB-lite"/>
    </source>
</evidence>
<dbReference type="PANTHER" id="PTHR10519:SF20">
    <property type="entry name" value="G-PROTEIN COUPLED RECEPTOR 156-RELATED"/>
    <property type="match status" value="1"/>
</dbReference>
<keyword evidence="8" id="KW-0807">Transducer</keyword>
<gene>
    <name evidence="12" type="ORF">SEMRO_1909_G304780.1</name>
</gene>